<accession>A0A8W8KDW3</accession>
<reference evidence="3" key="1">
    <citation type="submission" date="2022-08" db="UniProtKB">
        <authorList>
            <consortium name="EnsemblMetazoa"/>
        </authorList>
    </citation>
    <scope>IDENTIFICATION</scope>
    <source>
        <strain evidence="3">05x7-T-G4-1.051#20</strain>
    </source>
</reference>
<feature type="coiled-coil region" evidence="1">
    <location>
        <begin position="196"/>
        <end position="223"/>
    </location>
</feature>
<proteinExistence type="predicted"/>
<feature type="region of interest" description="Disordered" evidence="2">
    <location>
        <begin position="1"/>
        <end position="22"/>
    </location>
</feature>
<evidence type="ECO:0000313" key="4">
    <source>
        <dbReference type="Proteomes" id="UP000005408"/>
    </source>
</evidence>
<feature type="compositionally biased region" description="Low complexity" evidence="2">
    <location>
        <begin position="11"/>
        <end position="22"/>
    </location>
</feature>
<keyword evidence="4" id="KW-1185">Reference proteome</keyword>
<evidence type="ECO:0000256" key="1">
    <source>
        <dbReference type="SAM" id="Coils"/>
    </source>
</evidence>
<evidence type="ECO:0000256" key="2">
    <source>
        <dbReference type="SAM" id="MobiDB-lite"/>
    </source>
</evidence>
<dbReference type="EnsemblMetazoa" id="G23190.108">
    <property type="protein sequence ID" value="G23190.108:cds"/>
    <property type="gene ID" value="G23190"/>
</dbReference>
<sequence length="321" mass="36980">MARKRAMTPAFSTGSSRSYSRRGFSVPRFYDDTYVPRYVPSRQFLDTTGEENSIRKSVNRELMLTSHFVDDAYDLASSSHKRDEEVLKHASQAIVDTELYHNPRAAVASRRARSQPPQPLQVTQSVYRARASVPPRGASPPPRSYVRRANREYLSRGTYDDTDGLVKKPKNDILSWKHRLESRVAPSDLLFTPKVYANVRSKLRDVQEKMDRHRQLMDRYLDAESLAPDTDIKTKVLAMYSEMEERDPLGTFSTATTRSSAPVTESSSMPSVRARTPAPSTYRYIRLPTKSKDDDYKPMSDVRRRVRRVICKNRKDPLYFK</sequence>
<organism evidence="3 4">
    <name type="scientific">Magallana gigas</name>
    <name type="common">Pacific oyster</name>
    <name type="synonym">Crassostrea gigas</name>
    <dbReference type="NCBI Taxonomy" id="29159"/>
    <lineage>
        <taxon>Eukaryota</taxon>
        <taxon>Metazoa</taxon>
        <taxon>Spiralia</taxon>
        <taxon>Lophotrochozoa</taxon>
        <taxon>Mollusca</taxon>
        <taxon>Bivalvia</taxon>
        <taxon>Autobranchia</taxon>
        <taxon>Pteriomorphia</taxon>
        <taxon>Ostreida</taxon>
        <taxon>Ostreoidea</taxon>
        <taxon>Ostreidae</taxon>
        <taxon>Magallana</taxon>
    </lineage>
</organism>
<dbReference type="AlphaFoldDB" id="A0A8W8KDW3"/>
<evidence type="ECO:0000313" key="3">
    <source>
        <dbReference type="EnsemblMetazoa" id="G23190.108:cds"/>
    </source>
</evidence>
<keyword evidence="1" id="KW-0175">Coiled coil</keyword>
<feature type="compositionally biased region" description="Polar residues" evidence="2">
    <location>
        <begin position="252"/>
        <end position="270"/>
    </location>
</feature>
<feature type="region of interest" description="Disordered" evidence="2">
    <location>
        <begin position="252"/>
        <end position="277"/>
    </location>
</feature>
<name>A0A8W8KDW3_MAGGI</name>
<dbReference type="Proteomes" id="UP000005408">
    <property type="component" value="Unassembled WGS sequence"/>
</dbReference>
<protein>
    <submittedName>
        <fullName evidence="3">Uncharacterized protein</fullName>
    </submittedName>
</protein>